<dbReference type="Gene3D" id="1.25.40.10">
    <property type="entry name" value="Tetratricopeptide repeat domain"/>
    <property type="match status" value="1"/>
</dbReference>
<keyword evidence="12" id="KW-1185">Reference proteome</keyword>
<reference evidence="11" key="1">
    <citation type="submission" date="2023-01" db="EMBL/GenBank/DDBJ databases">
        <title>Genome assembly of the deep-sea coral Lophelia pertusa.</title>
        <authorList>
            <person name="Herrera S."/>
            <person name="Cordes E."/>
        </authorList>
    </citation>
    <scope>NUCLEOTIDE SEQUENCE</scope>
    <source>
        <strain evidence="11">USNM1676648</strain>
        <tissue evidence="11">Polyp</tissue>
    </source>
</reference>
<dbReference type="EC" id="5.2.1.8" evidence="2 7"/>
<feature type="compositionally biased region" description="Basic and acidic residues" evidence="9">
    <location>
        <begin position="478"/>
        <end position="496"/>
    </location>
</feature>
<organism evidence="11 12">
    <name type="scientific">Desmophyllum pertusum</name>
    <dbReference type="NCBI Taxonomy" id="174260"/>
    <lineage>
        <taxon>Eukaryota</taxon>
        <taxon>Metazoa</taxon>
        <taxon>Cnidaria</taxon>
        <taxon>Anthozoa</taxon>
        <taxon>Hexacorallia</taxon>
        <taxon>Scleractinia</taxon>
        <taxon>Caryophylliina</taxon>
        <taxon>Caryophylliidae</taxon>
        <taxon>Desmophyllum</taxon>
    </lineage>
</organism>
<evidence type="ECO:0000313" key="11">
    <source>
        <dbReference type="EMBL" id="KAJ7389642.1"/>
    </source>
</evidence>
<dbReference type="GO" id="GO:0003755">
    <property type="term" value="F:peptidyl-prolyl cis-trans isomerase activity"/>
    <property type="evidence" value="ECO:0007669"/>
    <property type="project" value="UniProtKB-KW"/>
</dbReference>
<evidence type="ECO:0000256" key="7">
    <source>
        <dbReference type="PROSITE-ProRule" id="PRU00277"/>
    </source>
</evidence>
<dbReference type="Gene3D" id="3.10.50.40">
    <property type="match status" value="2"/>
</dbReference>
<dbReference type="SUPFAM" id="SSF48452">
    <property type="entry name" value="TPR-like"/>
    <property type="match status" value="1"/>
</dbReference>
<feature type="region of interest" description="Disordered" evidence="9">
    <location>
        <begin position="444"/>
        <end position="496"/>
    </location>
</feature>
<dbReference type="PANTHER" id="PTHR46512">
    <property type="entry name" value="PEPTIDYLPROLYL ISOMERASE"/>
    <property type="match status" value="1"/>
</dbReference>
<dbReference type="FunFam" id="1.25.40.10:FF:000008">
    <property type="entry name" value="Peptidylprolyl isomerase"/>
    <property type="match status" value="1"/>
</dbReference>
<keyword evidence="5 7" id="KW-0697">Rotamase</keyword>
<feature type="compositionally biased region" description="Polar residues" evidence="9">
    <location>
        <begin position="456"/>
        <end position="476"/>
    </location>
</feature>
<dbReference type="InterPro" id="IPR011990">
    <property type="entry name" value="TPR-like_helical_dom_sf"/>
</dbReference>
<dbReference type="SMART" id="SM00028">
    <property type="entry name" value="TPR"/>
    <property type="match status" value="3"/>
</dbReference>
<evidence type="ECO:0000256" key="4">
    <source>
        <dbReference type="ARBA" id="ARBA00022803"/>
    </source>
</evidence>
<dbReference type="Pfam" id="PF00254">
    <property type="entry name" value="FKBP_C"/>
    <property type="match status" value="2"/>
</dbReference>
<dbReference type="InterPro" id="IPR019734">
    <property type="entry name" value="TPR_rpt"/>
</dbReference>
<evidence type="ECO:0000256" key="6">
    <source>
        <dbReference type="ARBA" id="ARBA00023235"/>
    </source>
</evidence>
<evidence type="ECO:0000256" key="9">
    <source>
        <dbReference type="SAM" id="MobiDB-lite"/>
    </source>
</evidence>
<evidence type="ECO:0000259" key="10">
    <source>
        <dbReference type="PROSITE" id="PS50059"/>
    </source>
</evidence>
<feature type="domain" description="PPIase FKBP-type" evidence="10">
    <location>
        <begin position="55"/>
        <end position="143"/>
    </location>
</feature>
<dbReference type="AlphaFoldDB" id="A0A9W9ZXQ4"/>
<dbReference type="FunFam" id="3.10.50.40:FF:000006">
    <property type="entry name" value="Peptidyl-prolyl cis-trans isomerase"/>
    <property type="match status" value="1"/>
</dbReference>
<keyword evidence="6 7" id="KW-0413">Isomerase</keyword>
<feature type="repeat" description="TPR" evidence="8">
    <location>
        <begin position="355"/>
        <end position="388"/>
    </location>
</feature>
<comment type="catalytic activity">
    <reaction evidence="1 7">
        <text>[protein]-peptidylproline (omega=180) = [protein]-peptidylproline (omega=0)</text>
        <dbReference type="Rhea" id="RHEA:16237"/>
        <dbReference type="Rhea" id="RHEA-COMP:10747"/>
        <dbReference type="Rhea" id="RHEA-COMP:10748"/>
        <dbReference type="ChEBI" id="CHEBI:83833"/>
        <dbReference type="ChEBI" id="CHEBI:83834"/>
        <dbReference type="EC" id="5.2.1.8"/>
    </reaction>
</comment>
<dbReference type="EMBL" id="MU825427">
    <property type="protein sequence ID" value="KAJ7389642.1"/>
    <property type="molecule type" value="Genomic_DNA"/>
</dbReference>
<dbReference type="PROSITE" id="PS50059">
    <property type="entry name" value="FKBP_PPIASE"/>
    <property type="match status" value="2"/>
</dbReference>
<dbReference type="InterPro" id="IPR050754">
    <property type="entry name" value="FKBP4/5/8-like"/>
</dbReference>
<sequence>MAVESASEAASSRYTDMDVENDFVKYGEDISPAKDGGVRKIIQVEGDGKDMPPVGSKVRVYYSGKLMTGEEFDSNVGKNNPFEFEHGKGVVIRGWDIAVATMRVGEKSLITIKPEYAYGQEGSGNKIPPDATLQFEITLVEWKGEDLTKDGQLTKIVLEKGEGYDRPNTGSLCEAHIVGKCNDKVFEDREVSFSMQEGSEEGLLPGVEEAISHMCNGEKAHVWIQPGRWAFGAAGKPELDIPGDAGLEYIIHLKKFEKAKDNWELTNEEKITTASSLKEKGTKYFKEGKFSIALQQYIRVVKLLDGYFSNEEKDQRDPVLLAGHLNLAACYLKLHSNNKCIKECEKALEIEKENVKAIFRRGKARAAINDLELAKGDFEFVLQVQPNNREVRQQLHAVTAKIKQHTAKEKVIFANMFERLARREELEGAVRVSQPQDVFKEAAANDELRREEQSEPSDTTQTSLPVDNQVTSSTEVNGKADADVEMQENEKGGVKC</sequence>
<feature type="domain" description="PPIase FKBP-type" evidence="10">
    <location>
        <begin position="170"/>
        <end position="257"/>
    </location>
</feature>
<protein>
    <recommendedName>
        <fullName evidence="2 7">peptidylprolyl isomerase</fullName>
        <ecNumber evidence="2 7">5.2.1.8</ecNumber>
    </recommendedName>
</protein>
<gene>
    <name evidence="11" type="primary">FKBP5</name>
    <name evidence="11" type="ORF">OS493_029981</name>
</gene>
<comment type="caution">
    <text evidence="11">The sequence shown here is derived from an EMBL/GenBank/DDBJ whole genome shotgun (WGS) entry which is preliminary data.</text>
</comment>
<dbReference type="PANTHER" id="PTHR46512:SF9">
    <property type="entry name" value="PEPTIDYLPROLYL ISOMERASE"/>
    <property type="match status" value="1"/>
</dbReference>
<dbReference type="PROSITE" id="PS50005">
    <property type="entry name" value="TPR"/>
    <property type="match status" value="1"/>
</dbReference>
<evidence type="ECO:0000256" key="3">
    <source>
        <dbReference type="ARBA" id="ARBA00022737"/>
    </source>
</evidence>
<evidence type="ECO:0000256" key="8">
    <source>
        <dbReference type="PROSITE-ProRule" id="PRU00339"/>
    </source>
</evidence>
<dbReference type="InterPro" id="IPR046357">
    <property type="entry name" value="PPIase_dom_sf"/>
</dbReference>
<evidence type="ECO:0000256" key="1">
    <source>
        <dbReference type="ARBA" id="ARBA00000971"/>
    </source>
</evidence>
<evidence type="ECO:0000313" key="12">
    <source>
        <dbReference type="Proteomes" id="UP001163046"/>
    </source>
</evidence>
<proteinExistence type="predicted"/>
<name>A0A9W9ZXQ4_9CNID</name>
<keyword evidence="3" id="KW-0677">Repeat</keyword>
<dbReference type="OrthoDB" id="433738at2759"/>
<evidence type="ECO:0000256" key="2">
    <source>
        <dbReference type="ARBA" id="ARBA00013194"/>
    </source>
</evidence>
<dbReference type="FunFam" id="3.10.50.40:FF:000013">
    <property type="entry name" value="Peptidylprolyl isomerase"/>
    <property type="match status" value="1"/>
</dbReference>
<dbReference type="InterPro" id="IPR001179">
    <property type="entry name" value="PPIase_FKBP_dom"/>
</dbReference>
<evidence type="ECO:0000256" key="5">
    <source>
        <dbReference type="ARBA" id="ARBA00023110"/>
    </source>
</evidence>
<dbReference type="Proteomes" id="UP001163046">
    <property type="component" value="Unassembled WGS sequence"/>
</dbReference>
<accession>A0A9W9ZXQ4</accession>
<dbReference type="SUPFAM" id="SSF54534">
    <property type="entry name" value="FKBP-like"/>
    <property type="match status" value="2"/>
</dbReference>
<keyword evidence="4 8" id="KW-0802">TPR repeat</keyword>